<sequence length="413" mass="47318">MMKQLTCEMCGSTDLIKQDGVFVCETCGTKYSVEEAKKMMVEGTVEVAGTVKIDDSAKIANYYTIAESACDAGNQKEAENYCNKVIEIEPNNYKAWLLKGRAAGLQSTLDNIRLEESISYFCKAVDNAPEDQVKEVRKLARNEFSRVAFALIELCCDAYSENGSSDIEYKILDIVMPFVMYSRPDSYTECSYLECDLPFMELGEDEERDIEIGDIMSDMASEIFSATRCARWRTDSFSTGGVSLLCRAIDIGLDKKDGYREIISLLRNDKLRLRHIPTSQSYAYVIKDIVEYQKKLREIDPSYTEDFEDSQQTSNQQTGNQQTNSGCYVATAVYGSYDCPQVWTLRRFRDYTLAKTWHGRLFIKTYYAISPTLVKWFGHTEWFKKMWKDKLDCMVANLNSVGVENTPYEDKEW</sequence>
<keyword evidence="2" id="KW-1185">Reference proteome</keyword>
<reference evidence="1 2" key="1">
    <citation type="submission" date="2018-10" db="EMBL/GenBank/DDBJ databases">
        <title>Draft Genome Sequence of Anaerotignum sp. KCTC 15736.</title>
        <authorList>
            <person name="Choi S.H."/>
            <person name="Kim J.S."/>
            <person name="Kang S.W."/>
            <person name="Lee J.S."/>
            <person name="Park S.H."/>
        </authorList>
    </citation>
    <scope>NUCLEOTIDE SEQUENCE [LARGE SCALE GENOMIC DNA]</scope>
    <source>
        <strain evidence="1 2">KCTC 15736</strain>
    </source>
</reference>
<comment type="caution">
    <text evidence="1">The sequence shown here is derived from an EMBL/GenBank/DDBJ whole genome shotgun (WGS) entry which is preliminary data.</text>
</comment>
<protein>
    <submittedName>
        <fullName evidence="1">Uncharacterized protein</fullName>
    </submittedName>
</protein>
<gene>
    <name evidence="1" type="ORF">KGMB03357_15540</name>
</gene>
<dbReference type="Gene3D" id="1.25.40.10">
    <property type="entry name" value="Tetratricopeptide repeat domain"/>
    <property type="match status" value="1"/>
</dbReference>
<dbReference type="NCBIfam" id="NF041770">
    <property type="entry name" value="CFI_box_CTERM"/>
    <property type="match status" value="1"/>
</dbReference>
<dbReference type="AlphaFoldDB" id="A0A401LEE0"/>
<dbReference type="EMBL" id="BHVZ01000004">
    <property type="protein sequence ID" value="GCB29893.1"/>
    <property type="molecule type" value="Genomic_DNA"/>
</dbReference>
<name>A0A401LEE0_9FIRM</name>
<evidence type="ECO:0000313" key="1">
    <source>
        <dbReference type="EMBL" id="GCB29893.1"/>
    </source>
</evidence>
<accession>A0A401LEE0</accession>
<dbReference type="SUPFAM" id="SSF48452">
    <property type="entry name" value="TPR-like"/>
    <property type="match status" value="1"/>
</dbReference>
<dbReference type="InterPro" id="IPR049886">
    <property type="entry name" value="CFI_box_CTERM_dom"/>
</dbReference>
<dbReference type="InterPro" id="IPR011990">
    <property type="entry name" value="TPR-like_helical_dom_sf"/>
</dbReference>
<proteinExistence type="predicted"/>
<evidence type="ECO:0000313" key="2">
    <source>
        <dbReference type="Proteomes" id="UP000287361"/>
    </source>
</evidence>
<dbReference type="Proteomes" id="UP000287361">
    <property type="component" value="Unassembled WGS sequence"/>
</dbReference>
<organism evidence="1 2">
    <name type="scientific">Anaerotignum faecicola</name>
    <dbReference type="NCBI Taxonomy" id="2358141"/>
    <lineage>
        <taxon>Bacteria</taxon>
        <taxon>Bacillati</taxon>
        <taxon>Bacillota</taxon>
        <taxon>Clostridia</taxon>
        <taxon>Lachnospirales</taxon>
        <taxon>Anaerotignaceae</taxon>
        <taxon>Anaerotignum</taxon>
    </lineage>
</organism>